<dbReference type="HOGENOM" id="CLU_486971_0_0_1"/>
<dbReference type="PaxDb" id="3880-AES86320"/>
<reference evidence="3 5" key="1">
    <citation type="journal article" date="2011" name="Nature">
        <title>The Medicago genome provides insight into the evolution of rhizobial symbioses.</title>
        <authorList>
            <person name="Young N.D."/>
            <person name="Debelle F."/>
            <person name="Oldroyd G.E."/>
            <person name="Geurts R."/>
            <person name="Cannon S.B."/>
            <person name="Udvardi M.K."/>
            <person name="Benedito V.A."/>
            <person name="Mayer K.F."/>
            <person name="Gouzy J."/>
            <person name="Schoof H."/>
            <person name="Van de Peer Y."/>
            <person name="Proost S."/>
            <person name="Cook D.R."/>
            <person name="Meyers B.C."/>
            <person name="Spannagl M."/>
            <person name="Cheung F."/>
            <person name="De Mita S."/>
            <person name="Krishnakumar V."/>
            <person name="Gundlach H."/>
            <person name="Zhou S."/>
            <person name="Mudge J."/>
            <person name="Bharti A.K."/>
            <person name="Murray J.D."/>
            <person name="Naoumkina M.A."/>
            <person name="Rosen B."/>
            <person name="Silverstein K.A."/>
            <person name="Tang H."/>
            <person name="Rombauts S."/>
            <person name="Zhao P.X."/>
            <person name="Zhou P."/>
            <person name="Barbe V."/>
            <person name="Bardou P."/>
            <person name="Bechner M."/>
            <person name="Bellec A."/>
            <person name="Berger A."/>
            <person name="Berges H."/>
            <person name="Bidwell S."/>
            <person name="Bisseling T."/>
            <person name="Choisne N."/>
            <person name="Couloux A."/>
            <person name="Denny R."/>
            <person name="Deshpande S."/>
            <person name="Dai X."/>
            <person name="Doyle J.J."/>
            <person name="Dudez A.M."/>
            <person name="Farmer A.D."/>
            <person name="Fouteau S."/>
            <person name="Franken C."/>
            <person name="Gibelin C."/>
            <person name="Gish J."/>
            <person name="Goldstein S."/>
            <person name="Gonzalez A.J."/>
            <person name="Green P.J."/>
            <person name="Hallab A."/>
            <person name="Hartog M."/>
            <person name="Hua A."/>
            <person name="Humphray S.J."/>
            <person name="Jeong D.H."/>
            <person name="Jing Y."/>
            <person name="Jocker A."/>
            <person name="Kenton S.M."/>
            <person name="Kim D.J."/>
            <person name="Klee K."/>
            <person name="Lai H."/>
            <person name="Lang C."/>
            <person name="Lin S."/>
            <person name="Macmil S.L."/>
            <person name="Magdelenat G."/>
            <person name="Matthews L."/>
            <person name="McCorrison J."/>
            <person name="Monaghan E.L."/>
            <person name="Mun J.H."/>
            <person name="Najar F.Z."/>
            <person name="Nicholson C."/>
            <person name="Noirot C."/>
            <person name="O'Bleness M."/>
            <person name="Paule C.R."/>
            <person name="Poulain J."/>
            <person name="Prion F."/>
            <person name="Qin B."/>
            <person name="Qu C."/>
            <person name="Retzel E.F."/>
            <person name="Riddle C."/>
            <person name="Sallet E."/>
            <person name="Samain S."/>
            <person name="Samson N."/>
            <person name="Sanders I."/>
            <person name="Saurat O."/>
            <person name="Scarpelli C."/>
            <person name="Schiex T."/>
            <person name="Segurens B."/>
            <person name="Severin A.J."/>
            <person name="Sherrier D.J."/>
            <person name="Shi R."/>
            <person name="Sims S."/>
            <person name="Singer S.R."/>
            <person name="Sinharoy S."/>
            <person name="Sterck L."/>
            <person name="Viollet A."/>
            <person name="Wang B.B."/>
            <person name="Wang K."/>
            <person name="Wang M."/>
            <person name="Wang X."/>
            <person name="Warfsmann J."/>
            <person name="Weissenbach J."/>
            <person name="White D.D."/>
            <person name="White J.D."/>
            <person name="Wiley G.B."/>
            <person name="Wincker P."/>
            <person name="Xing Y."/>
            <person name="Yang L."/>
            <person name="Yao Z."/>
            <person name="Ying F."/>
            <person name="Zhai J."/>
            <person name="Zhou L."/>
            <person name="Zuber A."/>
            <person name="Denarie J."/>
            <person name="Dixon R.A."/>
            <person name="May G.D."/>
            <person name="Schwartz D.C."/>
            <person name="Rogers J."/>
            <person name="Quetier F."/>
            <person name="Town C.D."/>
            <person name="Roe B.A."/>
        </authorList>
    </citation>
    <scope>NUCLEOTIDE SEQUENCE [LARGE SCALE GENOMIC DNA]</scope>
    <source>
        <strain evidence="3">A17</strain>
        <strain evidence="4 5">cv. Jemalong A17</strain>
    </source>
</reference>
<evidence type="ECO:0000313" key="3">
    <source>
        <dbReference type="EMBL" id="AES86320.1"/>
    </source>
</evidence>
<evidence type="ECO:0000256" key="1">
    <source>
        <dbReference type="SAM" id="MobiDB-lite"/>
    </source>
</evidence>
<dbReference type="InterPro" id="IPR046796">
    <property type="entry name" value="Transposase_32_dom"/>
</dbReference>
<proteinExistence type="predicted"/>
<feature type="compositionally biased region" description="Low complexity" evidence="1">
    <location>
        <begin position="537"/>
        <end position="548"/>
    </location>
</feature>
<dbReference type="Pfam" id="PF20167">
    <property type="entry name" value="Transposase_32"/>
    <property type="match status" value="1"/>
</dbReference>
<reference evidence="3 5" key="2">
    <citation type="journal article" date="2014" name="BMC Genomics">
        <title>An improved genome release (version Mt4.0) for the model legume Medicago truncatula.</title>
        <authorList>
            <person name="Tang H."/>
            <person name="Krishnakumar V."/>
            <person name="Bidwell S."/>
            <person name="Rosen B."/>
            <person name="Chan A."/>
            <person name="Zhou S."/>
            <person name="Gentzbittel L."/>
            <person name="Childs K.L."/>
            <person name="Yandell M."/>
            <person name="Gundlach H."/>
            <person name="Mayer K.F."/>
            <person name="Schwartz D.C."/>
            <person name="Town C.D."/>
        </authorList>
    </citation>
    <scope>GENOME REANNOTATION</scope>
    <source>
        <strain evidence="4 5">cv. Jemalong A17</strain>
    </source>
</reference>
<feature type="region of interest" description="Disordered" evidence="1">
    <location>
        <begin position="537"/>
        <end position="559"/>
    </location>
</feature>
<protein>
    <recommendedName>
        <fullName evidence="2">Putative plant transposon protein domain-containing protein</fullName>
    </recommendedName>
</protein>
<dbReference type="AlphaFoldDB" id="G7JUF9"/>
<feature type="domain" description="Putative plant transposon protein" evidence="2">
    <location>
        <begin position="206"/>
        <end position="383"/>
    </location>
</feature>
<keyword evidence="5" id="KW-1185">Reference proteome</keyword>
<feature type="region of interest" description="Disordered" evidence="1">
    <location>
        <begin position="18"/>
        <end position="41"/>
    </location>
</feature>
<gene>
    <name evidence="3" type="ordered locus">MTR_4g005220</name>
</gene>
<organism evidence="3 5">
    <name type="scientific">Medicago truncatula</name>
    <name type="common">Barrel medic</name>
    <name type="synonym">Medicago tribuloides</name>
    <dbReference type="NCBI Taxonomy" id="3880"/>
    <lineage>
        <taxon>Eukaryota</taxon>
        <taxon>Viridiplantae</taxon>
        <taxon>Streptophyta</taxon>
        <taxon>Embryophyta</taxon>
        <taxon>Tracheophyta</taxon>
        <taxon>Spermatophyta</taxon>
        <taxon>Magnoliopsida</taxon>
        <taxon>eudicotyledons</taxon>
        <taxon>Gunneridae</taxon>
        <taxon>Pentapetalae</taxon>
        <taxon>rosids</taxon>
        <taxon>fabids</taxon>
        <taxon>Fabales</taxon>
        <taxon>Fabaceae</taxon>
        <taxon>Papilionoideae</taxon>
        <taxon>50 kb inversion clade</taxon>
        <taxon>NPAAA clade</taxon>
        <taxon>Hologalegina</taxon>
        <taxon>IRL clade</taxon>
        <taxon>Trifolieae</taxon>
        <taxon>Medicago</taxon>
    </lineage>
</organism>
<reference evidence="4" key="3">
    <citation type="submission" date="2015-04" db="UniProtKB">
        <authorList>
            <consortium name="EnsemblPlants"/>
        </authorList>
    </citation>
    <scope>IDENTIFICATION</scope>
    <source>
        <strain evidence="4">cv. Jemalong A17</strain>
    </source>
</reference>
<dbReference type="Proteomes" id="UP000002051">
    <property type="component" value="Chromosome 4"/>
</dbReference>
<evidence type="ECO:0000313" key="4">
    <source>
        <dbReference type="EnsemblPlants" id="AES86320"/>
    </source>
</evidence>
<dbReference type="EMBL" id="CM001220">
    <property type="protein sequence ID" value="AES86320.1"/>
    <property type="molecule type" value="Genomic_DNA"/>
</dbReference>
<sequence length="615" mass="68823">MEKSKQTFSELLSFVDQQNLPSASHSPPQTPPAAFTCSPQNITTTSSLNPLSKIEPYSCSPPKSFTTSAPVKAQTFDELINIKPKQSFSNELRKSIRLSSKPSKVSYIDLENESETFTQAQNPAKRLKQHSSAFSPYDRKTAQKEKMLDEIFSESIDTKEKVLVNPYSENDVLESTIKRPLSESKSFNFEDIKKKEIQLDEALEAIGWKEFCEIDEVIYTDLVQNFYSSATVLEGHEVIICQMNQTNIYITTDILAKVFNIPNSGVKLFGRKWYDEVKPKLNRNTILSNMFDKVTLGKDFPVTDLKNEFKILHNLCSHCILPRSKCKYRVNDTDIMILYHLTHGKRINLPYVIIQHMMNAIASNNGNDGLPYAMPLTKIFKEFKMSFIGEVAKRNLKYFTSKNVSHIKLSVNPLAQPLHNIPLPMEAFNTQEEEENPLHNLVNAIIVNDHLSSQSAPSNSHGSQNHELANLFALNVSTDLKLSTGLDNSSAPIISAPLPNVENSALFGTSCLNKFIHSPKNDTLPLSEMPQIPSHFSSFGSFKSTGTSPKNDPPQEPENSVISNEMLFAEVTSLRGDVNNLRECFVSFMFQYLGMMAPVPGGDPGSSSNPPPNPL</sequence>
<accession>G7JUF9</accession>
<evidence type="ECO:0000259" key="2">
    <source>
        <dbReference type="Pfam" id="PF20167"/>
    </source>
</evidence>
<dbReference type="EnsemblPlants" id="AES86320">
    <property type="protein sequence ID" value="AES86320"/>
    <property type="gene ID" value="MTR_4g005220"/>
</dbReference>
<name>G7JUF9_MEDTR</name>
<evidence type="ECO:0000313" key="5">
    <source>
        <dbReference type="Proteomes" id="UP000002051"/>
    </source>
</evidence>
<feature type="compositionally biased region" description="Polar residues" evidence="1">
    <location>
        <begin position="18"/>
        <end position="27"/>
    </location>
</feature>